<dbReference type="InterPro" id="IPR028082">
    <property type="entry name" value="Peripla_BP_I"/>
</dbReference>
<dbReference type="SUPFAM" id="SSF53822">
    <property type="entry name" value="Periplasmic binding protein-like I"/>
    <property type="match status" value="1"/>
</dbReference>
<evidence type="ECO:0000313" key="6">
    <source>
        <dbReference type="EMBL" id="PSJ40856.1"/>
    </source>
</evidence>
<dbReference type="EMBL" id="PXYI01000003">
    <property type="protein sequence ID" value="PSJ40856.1"/>
    <property type="molecule type" value="Genomic_DNA"/>
</dbReference>
<dbReference type="PROSITE" id="PS51257">
    <property type="entry name" value="PROKAR_LIPOPROTEIN"/>
    <property type="match status" value="1"/>
</dbReference>
<name>A0A2P7QSB1_9SPHN</name>
<proteinExistence type="inferred from homology"/>
<gene>
    <name evidence="6" type="ORF">C7I55_11285</name>
</gene>
<dbReference type="Pfam" id="PF13458">
    <property type="entry name" value="Peripla_BP_6"/>
    <property type="match status" value="1"/>
</dbReference>
<dbReference type="Proteomes" id="UP000241167">
    <property type="component" value="Unassembled WGS sequence"/>
</dbReference>
<keyword evidence="2" id="KW-0732">Signal</keyword>
<evidence type="ECO:0000256" key="4">
    <source>
        <dbReference type="SAM" id="MobiDB-lite"/>
    </source>
</evidence>
<dbReference type="AlphaFoldDB" id="A0A2P7QSB1"/>
<evidence type="ECO:0000256" key="3">
    <source>
        <dbReference type="ARBA" id="ARBA00022970"/>
    </source>
</evidence>
<sequence>MAEQIYRPQARRSFLALGVGLAVLSLSACQLVPKAGPQRPPEPTGPETEAPETGPDRTEGLPQDLDRHRIAVLVPLTGANAGVGQSIANAANLALLDSGGDRIRITVYDTAKGVDTAANAALADGNRLFLGPLLSEDVRAAAPIAARSGVPVIAFSNDASVAGGGTYLMGFTPAQSISRVVRYARTQGVERFAALTPEGVYGRRAGQAMIDAVNRGGGRLIGMQSFDRGIPGLRSAIVKLNTQGTWDAIVIADSGRTAVTAAPTLRNGPSSGARILGTELWSTETGLGKTPGLRGAWYAAPSDTMFDQLRTRYRARYGGNPYRLASLGYDAVLLTVRVGKTWRFGRPFPEGELRDRIGFTGIDGAFRFGASGIAERALEVREVTAAGTKVVSPAAREFD</sequence>
<dbReference type="OrthoDB" id="7210494at2"/>
<feature type="region of interest" description="Disordered" evidence="4">
    <location>
        <begin position="34"/>
        <end position="62"/>
    </location>
</feature>
<dbReference type="RefSeq" id="WP_106513009.1">
    <property type="nucleotide sequence ID" value="NZ_PXYI01000003.1"/>
</dbReference>
<comment type="caution">
    <text evidence="6">The sequence shown here is derived from an EMBL/GenBank/DDBJ whole genome shotgun (WGS) entry which is preliminary data.</text>
</comment>
<dbReference type="CDD" id="cd06339">
    <property type="entry name" value="PBP1_YraM_LppC_lipoprotein-like"/>
    <property type="match status" value="1"/>
</dbReference>
<evidence type="ECO:0000313" key="7">
    <source>
        <dbReference type="Proteomes" id="UP000241167"/>
    </source>
</evidence>
<keyword evidence="3" id="KW-0029">Amino-acid transport</keyword>
<evidence type="ECO:0000259" key="5">
    <source>
        <dbReference type="Pfam" id="PF13458"/>
    </source>
</evidence>
<keyword evidence="7" id="KW-1185">Reference proteome</keyword>
<dbReference type="PANTHER" id="PTHR30483:SF6">
    <property type="entry name" value="PERIPLASMIC BINDING PROTEIN OF ABC TRANSPORTER FOR NATURAL AMINO ACIDS"/>
    <property type="match status" value="1"/>
</dbReference>
<dbReference type="PANTHER" id="PTHR30483">
    <property type="entry name" value="LEUCINE-SPECIFIC-BINDING PROTEIN"/>
    <property type="match status" value="1"/>
</dbReference>
<feature type="domain" description="Leucine-binding protein" evidence="5">
    <location>
        <begin position="69"/>
        <end position="337"/>
    </location>
</feature>
<keyword evidence="3" id="KW-0813">Transport</keyword>
<evidence type="ECO:0000256" key="1">
    <source>
        <dbReference type="ARBA" id="ARBA00010062"/>
    </source>
</evidence>
<dbReference type="GO" id="GO:0006865">
    <property type="term" value="P:amino acid transport"/>
    <property type="evidence" value="ECO:0007669"/>
    <property type="project" value="UniProtKB-KW"/>
</dbReference>
<dbReference type="InterPro" id="IPR051010">
    <property type="entry name" value="BCAA_transport"/>
</dbReference>
<protein>
    <submittedName>
        <fullName evidence="6">Penicillin-binding protein activator</fullName>
    </submittedName>
</protein>
<comment type="similarity">
    <text evidence="1">Belongs to the leucine-binding protein family.</text>
</comment>
<reference evidence="6 7" key="1">
    <citation type="submission" date="2018-03" db="EMBL/GenBank/DDBJ databases">
        <title>The draft genome of Sphingosinicella sp. GL-C-18.</title>
        <authorList>
            <person name="Liu L."/>
            <person name="Li L."/>
            <person name="Liang L."/>
            <person name="Zhang X."/>
            <person name="Wang T."/>
        </authorList>
    </citation>
    <scope>NUCLEOTIDE SEQUENCE [LARGE SCALE GENOMIC DNA]</scope>
    <source>
        <strain evidence="6 7">GL-C-18</strain>
    </source>
</reference>
<dbReference type="Gene3D" id="3.40.50.2300">
    <property type="match status" value="2"/>
</dbReference>
<accession>A0A2P7QSB1</accession>
<evidence type="ECO:0000256" key="2">
    <source>
        <dbReference type="ARBA" id="ARBA00022729"/>
    </source>
</evidence>
<organism evidence="6 7">
    <name type="scientific">Allosphingosinicella deserti</name>
    <dbReference type="NCBI Taxonomy" id="2116704"/>
    <lineage>
        <taxon>Bacteria</taxon>
        <taxon>Pseudomonadati</taxon>
        <taxon>Pseudomonadota</taxon>
        <taxon>Alphaproteobacteria</taxon>
        <taxon>Sphingomonadales</taxon>
        <taxon>Sphingomonadaceae</taxon>
        <taxon>Allosphingosinicella</taxon>
    </lineage>
</organism>
<dbReference type="InterPro" id="IPR028081">
    <property type="entry name" value="Leu-bd"/>
</dbReference>